<organism evidence="2 3">
    <name type="scientific">Hymenobacter oligotrophus</name>
    <dbReference type="NCBI Taxonomy" id="2319843"/>
    <lineage>
        <taxon>Bacteria</taxon>
        <taxon>Pseudomonadati</taxon>
        <taxon>Bacteroidota</taxon>
        <taxon>Cytophagia</taxon>
        <taxon>Cytophagales</taxon>
        <taxon>Hymenobacteraceae</taxon>
        <taxon>Hymenobacter</taxon>
    </lineage>
</organism>
<accession>A0A3B7R5T1</accession>
<keyword evidence="1" id="KW-0472">Membrane</keyword>
<reference evidence="2 3" key="1">
    <citation type="submission" date="2018-09" db="EMBL/GenBank/DDBJ databases">
        <title>Hymenobacter medium sp. nov., isolated from R2A medium.</title>
        <authorList>
            <person name="Yingchao G."/>
        </authorList>
    </citation>
    <scope>NUCLEOTIDE SEQUENCE [LARGE SCALE GENOMIC DNA]</scope>
    <source>
        <strain evidence="3">sh-6</strain>
    </source>
</reference>
<gene>
    <name evidence="2" type="ORF">D3Y59_06470</name>
</gene>
<keyword evidence="1" id="KW-1133">Transmembrane helix</keyword>
<dbReference type="Proteomes" id="UP000262802">
    <property type="component" value="Chromosome"/>
</dbReference>
<sequence>MLWIWALSWVLLWYNLRQWRRALPERRRVQALFVLLAAAWLVLLGLWVIVPLVASWIGEASLRRR</sequence>
<protein>
    <submittedName>
        <fullName evidence="2">Uncharacterized protein</fullName>
    </submittedName>
</protein>
<keyword evidence="3" id="KW-1185">Reference proteome</keyword>
<evidence type="ECO:0000313" key="2">
    <source>
        <dbReference type="EMBL" id="AYA36731.1"/>
    </source>
</evidence>
<evidence type="ECO:0000256" key="1">
    <source>
        <dbReference type="SAM" id="Phobius"/>
    </source>
</evidence>
<keyword evidence="1" id="KW-0812">Transmembrane</keyword>
<name>A0A3B7R5T1_9BACT</name>
<evidence type="ECO:0000313" key="3">
    <source>
        <dbReference type="Proteomes" id="UP000262802"/>
    </source>
</evidence>
<dbReference type="RefSeq" id="WP_119444309.1">
    <property type="nucleotide sequence ID" value="NZ_CP032317.1"/>
</dbReference>
<dbReference type="AlphaFoldDB" id="A0A3B7R5T1"/>
<feature type="transmembrane region" description="Helical" evidence="1">
    <location>
        <begin position="32"/>
        <end position="57"/>
    </location>
</feature>
<dbReference type="KEGG" id="hyh:D3Y59_06470"/>
<proteinExistence type="predicted"/>
<dbReference type="EMBL" id="CP032317">
    <property type="protein sequence ID" value="AYA36731.1"/>
    <property type="molecule type" value="Genomic_DNA"/>
</dbReference>